<proteinExistence type="predicted"/>
<keyword evidence="1" id="KW-1133">Transmembrane helix</keyword>
<protein>
    <submittedName>
        <fullName evidence="2">Uncharacterized protein</fullName>
    </submittedName>
</protein>
<keyword evidence="1" id="KW-0812">Transmembrane</keyword>
<evidence type="ECO:0000313" key="2">
    <source>
        <dbReference type="EMBL" id="MBC1180529.1"/>
    </source>
</evidence>
<dbReference type="EMBL" id="GITU01011826">
    <property type="protein sequence ID" value="MBC1180529.1"/>
    <property type="molecule type" value="Transcribed_RNA"/>
</dbReference>
<feature type="transmembrane region" description="Helical" evidence="1">
    <location>
        <begin position="54"/>
        <end position="73"/>
    </location>
</feature>
<accession>A0A7G3B7G9</accession>
<organism evidence="2">
    <name type="scientific">Lutzomyia longipalpis</name>
    <name type="common">Sand fly</name>
    <dbReference type="NCBI Taxonomy" id="7200"/>
    <lineage>
        <taxon>Eukaryota</taxon>
        <taxon>Metazoa</taxon>
        <taxon>Ecdysozoa</taxon>
        <taxon>Arthropoda</taxon>
        <taxon>Hexapoda</taxon>
        <taxon>Insecta</taxon>
        <taxon>Pterygota</taxon>
        <taxon>Neoptera</taxon>
        <taxon>Endopterygota</taxon>
        <taxon>Diptera</taxon>
        <taxon>Nematocera</taxon>
        <taxon>Psychodoidea</taxon>
        <taxon>Psychodidae</taxon>
        <taxon>Lutzomyia</taxon>
        <taxon>Lutzomyia</taxon>
    </lineage>
</organism>
<reference evidence="2" key="1">
    <citation type="journal article" date="2020" name="BMC">
        <title>Leishmania infection induces a limited differential gene expression in the sand fly midgut.</title>
        <authorList>
            <person name="Coutinho-Abreu I.V."/>
            <person name="Serafim T.D."/>
            <person name="Meneses C."/>
            <person name="Kamhawi S."/>
            <person name="Oliveira F."/>
            <person name="Valenzuela J.G."/>
        </authorList>
    </citation>
    <scope>NUCLEOTIDE SEQUENCE</scope>
    <source>
        <strain evidence="2">Jacobina</strain>
        <tissue evidence="2">Midgut</tissue>
    </source>
</reference>
<evidence type="ECO:0000256" key="1">
    <source>
        <dbReference type="SAM" id="Phobius"/>
    </source>
</evidence>
<dbReference type="AlphaFoldDB" id="A0A7G3B7G9"/>
<feature type="transmembrane region" description="Helical" evidence="1">
    <location>
        <begin position="20"/>
        <end position="48"/>
    </location>
</feature>
<sequence>MFNNLKKYMGLVMILGTKYIELLSLPLAVFTFYISQHHILCVVIFFLIRCLFRYLLFLIHFILPLTSFDILFFDQYKYFWENYVKLVKYKFISFYFYKFHRTK</sequence>
<keyword evidence="1" id="KW-0472">Membrane</keyword>
<name>A0A7G3B7G9_LUTLO</name>